<dbReference type="SUPFAM" id="SSF55424">
    <property type="entry name" value="FAD/NAD-linked reductases, dimerisation (C-terminal) domain"/>
    <property type="match status" value="1"/>
</dbReference>
<dbReference type="Proteomes" id="UP000807504">
    <property type="component" value="Unassembled WGS sequence"/>
</dbReference>
<reference evidence="1" key="2">
    <citation type="submission" date="2020-06" db="EMBL/GenBank/DDBJ databases">
        <authorList>
            <person name="Sheffer M."/>
        </authorList>
    </citation>
    <scope>NUCLEOTIDE SEQUENCE</scope>
</reference>
<protein>
    <submittedName>
        <fullName evidence="1">Thioredoxin reductase 2 like protein</fullName>
    </submittedName>
</protein>
<comment type="caution">
    <text evidence="1">The sequence shown here is derived from an EMBL/GenBank/DDBJ whole genome shotgun (WGS) entry which is preliminary data.</text>
</comment>
<accession>A0A8T0FSW0</accession>
<keyword evidence="2" id="KW-1185">Reference proteome</keyword>
<gene>
    <name evidence="1" type="ORF">HNY73_003466</name>
</gene>
<dbReference type="AlphaFoldDB" id="A0A8T0FSW0"/>
<evidence type="ECO:0000313" key="1">
    <source>
        <dbReference type="EMBL" id="KAF8791783.1"/>
    </source>
</evidence>
<dbReference type="EMBL" id="JABXBU010000003">
    <property type="protein sequence ID" value="KAF8791783.1"/>
    <property type="molecule type" value="Genomic_DNA"/>
</dbReference>
<dbReference type="InterPro" id="IPR016156">
    <property type="entry name" value="FAD/NAD-linked_Rdtase_dimer_sf"/>
</dbReference>
<organism evidence="1 2">
    <name type="scientific">Argiope bruennichi</name>
    <name type="common">Wasp spider</name>
    <name type="synonym">Aranea bruennichi</name>
    <dbReference type="NCBI Taxonomy" id="94029"/>
    <lineage>
        <taxon>Eukaryota</taxon>
        <taxon>Metazoa</taxon>
        <taxon>Ecdysozoa</taxon>
        <taxon>Arthropoda</taxon>
        <taxon>Chelicerata</taxon>
        <taxon>Arachnida</taxon>
        <taxon>Araneae</taxon>
        <taxon>Araneomorphae</taxon>
        <taxon>Entelegynae</taxon>
        <taxon>Araneoidea</taxon>
        <taxon>Araneidae</taxon>
        <taxon>Argiope</taxon>
    </lineage>
</organism>
<evidence type="ECO:0000313" key="2">
    <source>
        <dbReference type="Proteomes" id="UP000807504"/>
    </source>
</evidence>
<name>A0A8T0FSW0_ARGBR</name>
<proteinExistence type="predicted"/>
<reference evidence="1" key="1">
    <citation type="journal article" date="2020" name="bioRxiv">
        <title>Chromosome-level reference genome of the European wasp spider Argiope bruennichi: a resource for studies on range expansion and evolutionary adaptation.</title>
        <authorList>
            <person name="Sheffer M.M."/>
            <person name="Hoppe A."/>
            <person name="Krehenwinkel H."/>
            <person name="Uhl G."/>
            <person name="Kuss A.W."/>
            <person name="Jensen L."/>
            <person name="Jensen C."/>
            <person name="Gillespie R.G."/>
            <person name="Hoff K.J."/>
            <person name="Prost S."/>
        </authorList>
    </citation>
    <scope>NUCLEOTIDE SEQUENCE</scope>
</reference>
<dbReference type="Gene3D" id="3.30.390.30">
    <property type="match status" value="1"/>
</dbReference>
<sequence length="82" mass="8803">MYGQIGNKPGRGRKEILSATTKRRAIQEVANNPKIGTMAGKQCGLTMKKLQQTVGIHPTVAEEIVKLNISKRSGVDPVVTGC</sequence>